<comment type="caution">
    <text evidence="1">The sequence shown here is derived from an EMBL/GenBank/DDBJ whole genome shotgun (WGS) entry which is preliminary data.</text>
</comment>
<sequence>MNGYFAGGGKYRLRRVFFLDVTRAKLFYSVIRPASKRDYQEYSDPSFVQSGSVASPWSLHLAAFSDVMTTVAPSAGSSFMQCWHNRW</sequence>
<proteinExistence type="predicted"/>
<organism evidence="1 2">
    <name type="scientific">Trichonephila inaurata madagascariensis</name>
    <dbReference type="NCBI Taxonomy" id="2747483"/>
    <lineage>
        <taxon>Eukaryota</taxon>
        <taxon>Metazoa</taxon>
        <taxon>Ecdysozoa</taxon>
        <taxon>Arthropoda</taxon>
        <taxon>Chelicerata</taxon>
        <taxon>Arachnida</taxon>
        <taxon>Araneae</taxon>
        <taxon>Araneomorphae</taxon>
        <taxon>Entelegynae</taxon>
        <taxon>Araneoidea</taxon>
        <taxon>Nephilidae</taxon>
        <taxon>Trichonephila</taxon>
        <taxon>Trichonephila inaurata</taxon>
    </lineage>
</organism>
<dbReference type="AlphaFoldDB" id="A0A8X6X1I5"/>
<evidence type="ECO:0000313" key="2">
    <source>
        <dbReference type="Proteomes" id="UP000886998"/>
    </source>
</evidence>
<gene>
    <name evidence="1" type="ORF">TNIN_122661</name>
</gene>
<keyword evidence="2" id="KW-1185">Reference proteome</keyword>
<dbReference type="EMBL" id="BMAV01004685">
    <property type="protein sequence ID" value="GFY45200.1"/>
    <property type="molecule type" value="Genomic_DNA"/>
</dbReference>
<accession>A0A8X6X1I5</accession>
<name>A0A8X6X1I5_9ARAC</name>
<reference evidence="1" key="1">
    <citation type="submission" date="2020-08" db="EMBL/GenBank/DDBJ databases">
        <title>Multicomponent nature underlies the extraordinary mechanical properties of spider dragline silk.</title>
        <authorList>
            <person name="Kono N."/>
            <person name="Nakamura H."/>
            <person name="Mori M."/>
            <person name="Yoshida Y."/>
            <person name="Ohtoshi R."/>
            <person name="Malay A.D."/>
            <person name="Moran D.A.P."/>
            <person name="Tomita M."/>
            <person name="Numata K."/>
            <person name="Arakawa K."/>
        </authorList>
    </citation>
    <scope>NUCLEOTIDE SEQUENCE</scope>
</reference>
<evidence type="ECO:0000313" key="1">
    <source>
        <dbReference type="EMBL" id="GFY45200.1"/>
    </source>
</evidence>
<protein>
    <submittedName>
        <fullName evidence="1">Uncharacterized protein</fullName>
    </submittedName>
</protein>
<dbReference type="Proteomes" id="UP000886998">
    <property type="component" value="Unassembled WGS sequence"/>
</dbReference>